<proteinExistence type="predicted"/>
<accession>A0AAU9E980</accession>
<dbReference type="EMBL" id="AP028679">
    <property type="protein sequence ID" value="BEQ13147.1"/>
    <property type="molecule type" value="Genomic_DNA"/>
</dbReference>
<protein>
    <submittedName>
        <fullName evidence="2">Uncharacterized protein</fullName>
    </submittedName>
</protein>
<evidence type="ECO:0000313" key="2">
    <source>
        <dbReference type="EMBL" id="BEQ13147.1"/>
    </source>
</evidence>
<organism evidence="2 3">
    <name type="scientific">Desulfoferula mesophila</name>
    <dbReference type="NCBI Taxonomy" id="3058419"/>
    <lineage>
        <taxon>Bacteria</taxon>
        <taxon>Pseudomonadati</taxon>
        <taxon>Thermodesulfobacteriota</taxon>
        <taxon>Desulfarculia</taxon>
        <taxon>Desulfarculales</taxon>
        <taxon>Desulfarculaceae</taxon>
        <taxon>Desulfoferula</taxon>
    </lineage>
</organism>
<feature type="region of interest" description="Disordered" evidence="1">
    <location>
        <begin position="199"/>
        <end position="248"/>
    </location>
</feature>
<name>A0AAU9E980_9BACT</name>
<dbReference type="AlphaFoldDB" id="A0AAU9E980"/>
<gene>
    <name evidence="2" type="ORF">FAK_02130</name>
</gene>
<evidence type="ECO:0000313" key="3">
    <source>
        <dbReference type="Proteomes" id="UP001366166"/>
    </source>
</evidence>
<dbReference type="KEGG" id="dmp:FAK_02130"/>
<reference evidence="3" key="1">
    <citation type="journal article" date="2023" name="Arch. Microbiol.">
        <title>Desulfoferula mesophilus gen. nov. sp. nov., a mesophilic sulfate-reducing bacterium isolated from a brackish lake sediment.</title>
        <authorList>
            <person name="Watanabe T."/>
            <person name="Yabe T."/>
            <person name="Tsuji J.M."/>
            <person name="Fukui M."/>
        </authorList>
    </citation>
    <scope>NUCLEOTIDE SEQUENCE [LARGE SCALE GENOMIC DNA]</scope>
    <source>
        <strain evidence="3">12FAK</strain>
    </source>
</reference>
<feature type="compositionally biased region" description="Basic and acidic residues" evidence="1">
    <location>
        <begin position="238"/>
        <end position="248"/>
    </location>
</feature>
<dbReference type="Proteomes" id="UP001366166">
    <property type="component" value="Chromosome"/>
</dbReference>
<evidence type="ECO:0000256" key="1">
    <source>
        <dbReference type="SAM" id="MobiDB-lite"/>
    </source>
</evidence>
<keyword evidence="3" id="KW-1185">Reference proteome</keyword>
<sequence length="248" mass="28418">MIRMYPKAVAWDAVFQRLKEYAESHTCTPSTPPVPLILAGAYFTNDQDKMLRWQSMIEWARRNGCYRLVVGIPNEEYEWSESPSAYPIGPTGGPSYRPWDYETKNRPSDDELTGAMQVLFFRWKEIVGAPLARVTRPLSFAGKKARRLLVLAQASAKPPWGDWSWLSPVESQRREFTQFRAAINQAVEPHEVDHVDFIEEGPKTTETGRVTVRPLSSGRSTSERRRIHRTRPRPNPAARRDRGSTSEC</sequence>